<dbReference type="GO" id="GO:0055085">
    <property type="term" value="P:transmembrane transport"/>
    <property type="evidence" value="ECO:0007669"/>
    <property type="project" value="InterPro"/>
</dbReference>
<evidence type="ECO:0000256" key="3">
    <source>
        <dbReference type="ARBA" id="ARBA00011557"/>
    </source>
</evidence>
<evidence type="ECO:0000259" key="13">
    <source>
        <dbReference type="PROSITE" id="PS50928"/>
    </source>
</evidence>
<evidence type="ECO:0000256" key="6">
    <source>
        <dbReference type="ARBA" id="ARBA00022475"/>
    </source>
</evidence>
<evidence type="ECO:0000256" key="11">
    <source>
        <dbReference type="RuleBase" id="RU363032"/>
    </source>
</evidence>
<keyword evidence="7 11" id="KW-0812">Transmembrane</keyword>
<feature type="transmembrane region" description="Helical" evidence="11">
    <location>
        <begin position="124"/>
        <end position="144"/>
    </location>
</feature>
<feature type="transmembrane region" description="Helical" evidence="11">
    <location>
        <begin position="259"/>
        <end position="280"/>
    </location>
</feature>
<keyword evidence="8 11" id="KW-1133">Transmembrane helix</keyword>
<dbReference type="OrthoDB" id="9815445at2"/>
<evidence type="ECO:0000256" key="8">
    <source>
        <dbReference type="ARBA" id="ARBA00022989"/>
    </source>
</evidence>
<keyword evidence="9 11" id="KW-0472">Membrane</keyword>
<feature type="domain" description="ABC transmembrane type-1" evidence="13">
    <location>
        <begin position="87"/>
        <end position="280"/>
    </location>
</feature>
<evidence type="ECO:0000256" key="4">
    <source>
        <dbReference type="ARBA" id="ARBA00020515"/>
    </source>
</evidence>
<dbReference type="Pfam" id="PF00528">
    <property type="entry name" value="BPD_transp_1"/>
    <property type="match status" value="1"/>
</dbReference>
<keyword evidence="12" id="KW-0997">Cell inner membrane</keyword>
<dbReference type="PANTHER" id="PTHR43744">
    <property type="entry name" value="ABC TRANSPORTER PERMEASE PROTEIN MG189-RELATED-RELATED"/>
    <property type="match status" value="1"/>
</dbReference>
<comment type="function">
    <text evidence="10 12">Part of the ABC transporter complex UgpBAEC involved in sn-glycerol-3-phosphate (G3P) import. Probably responsible for the translocation of the substrate across the membrane.</text>
</comment>
<dbReference type="Gene3D" id="1.10.3720.10">
    <property type="entry name" value="MetI-like"/>
    <property type="match status" value="1"/>
</dbReference>
<comment type="subcellular location">
    <subcellularLocation>
        <location evidence="12">Cell inner membrane</location>
        <topology evidence="12">Multi-pass membrane protein</topology>
    </subcellularLocation>
    <subcellularLocation>
        <location evidence="1 11">Cell membrane</location>
        <topology evidence="1 11">Multi-pass membrane protein</topology>
    </subcellularLocation>
</comment>
<name>A0A366FNF1_9HYPH</name>
<dbReference type="SUPFAM" id="SSF161098">
    <property type="entry name" value="MetI-like"/>
    <property type="match status" value="1"/>
</dbReference>
<proteinExistence type="inferred from homology"/>
<dbReference type="EMBL" id="QNRK01000006">
    <property type="protein sequence ID" value="RBP16223.1"/>
    <property type="molecule type" value="Genomic_DNA"/>
</dbReference>
<protein>
    <recommendedName>
        <fullName evidence="4 12">sn-glycerol-3-phosphate transport system permease protein UgpE</fullName>
    </recommendedName>
</protein>
<reference evidence="14 15" key="1">
    <citation type="submission" date="2018-06" db="EMBL/GenBank/DDBJ databases">
        <title>Genomic Encyclopedia of Type Strains, Phase IV (KMG-IV): sequencing the most valuable type-strain genomes for metagenomic binning, comparative biology and taxonomic classification.</title>
        <authorList>
            <person name="Goeker M."/>
        </authorList>
    </citation>
    <scope>NUCLEOTIDE SEQUENCE [LARGE SCALE GENOMIC DNA]</scope>
    <source>
        <strain evidence="14 15">DSM 24875</strain>
    </source>
</reference>
<evidence type="ECO:0000256" key="5">
    <source>
        <dbReference type="ARBA" id="ARBA00022448"/>
    </source>
</evidence>
<dbReference type="CDD" id="cd06261">
    <property type="entry name" value="TM_PBP2"/>
    <property type="match status" value="1"/>
</dbReference>
<comment type="similarity">
    <text evidence="2 11">Belongs to the binding-protein-dependent transport system permease family.</text>
</comment>
<sequence>MTAAVVATGARALPARRKRLAPSALLASAACVGVIAVMGAPLALSFLASIKTPADASAIPPHYLPQALSADNYFKVIGYEAGLATYVANSGLVALMTIVACIALAAPAGYGLARFDMRGKEVAFLLLLAPIMIPYQALLTPLYLDFAKVGLVNTRVGLAIVHTILQLPFSIYLMRNSFEAIPREIEEAAMLDGCSSLSRLIHIFLPLALPAIVTVALFAFINSWNEFLAALIFMNRESSFTVPILLVSVQIGHHGAVDWGALQASIMIAILPCLAVYLALQRYYISGLLSGGVK</sequence>
<keyword evidence="15" id="KW-1185">Reference proteome</keyword>
<feature type="transmembrane region" description="Helical" evidence="11">
    <location>
        <begin position="156"/>
        <end position="174"/>
    </location>
</feature>
<dbReference type="InterPro" id="IPR035906">
    <property type="entry name" value="MetI-like_sf"/>
</dbReference>
<dbReference type="PROSITE" id="PS50928">
    <property type="entry name" value="ABC_TM1"/>
    <property type="match status" value="1"/>
</dbReference>
<feature type="transmembrane region" description="Helical" evidence="11">
    <location>
        <begin position="24"/>
        <end position="48"/>
    </location>
</feature>
<evidence type="ECO:0000313" key="15">
    <source>
        <dbReference type="Proteomes" id="UP000253529"/>
    </source>
</evidence>
<dbReference type="AlphaFoldDB" id="A0A366FNF1"/>
<evidence type="ECO:0000256" key="7">
    <source>
        <dbReference type="ARBA" id="ARBA00022692"/>
    </source>
</evidence>
<evidence type="ECO:0000256" key="9">
    <source>
        <dbReference type="ARBA" id="ARBA00023136"/>
    </source>
</evidence>
<organism evidence="14 15">
    <name type="scientific">Roseiarcus fermentans</name>
    <dbReference type="NCBI Taxonomy" id="1473586"/>
    <lineage>
        <taxon>Bacteria</taxon>
        <taxon>Pseudomonadati</taxon>
        <taxon>Pseudomonadota</taxon>
        <taxon>Alphaproteobacteria</taxon>
        <taxon>Hyphomicrobiales</taxon>
        <taxon>Roseiarcaceae</taxon>
        <taxon>Roseiarcus</taxon>
    </lineage>
</organism>
<feature type="transmembrane region" description="Helical" evidence="11">
    <location>
        <begin position="200"/>
        <end position="221"/>
    </location>
</feature>
<evidence type="ECO:0000256" key="10">
    <source>
        <dbReference type="ARBA" id="ARBA00037054"/>
    </source>
</evidence>
<evidence type="ECO:0000256" key="1">
    <source>
        <dbReference type="ARBA" id="ARBA00004651"/>
    </source>
</evidence>
<gene>
    <name evidence="12" type="primary">ugpE</name>
    <name evidence="14" type="ORF">DFR50_106186</name>
</gene>
<evidence type="ECO:0000313" key="14">
    <source>
        <dbReference type="EMBL" id="RBP16223.1"/>
    </source>
</evidence>
<evidence type="ECO:0000256" key="2">
    <source>
        <dbReference type="ARBA" id="ARBA00009306"/>
    </source>
</evidence>
<dbReference type="GO" id="GO:0005886">
    <property type="term" value="C:plasma membrane"/>
    <property type="evidence" value="ECO:0007669"/>
    <property type="project" value="UniProtKB-SubCell"/>
</dbReference>
<keyword evidence="5 11" id="KW-0813">Transport</keyword>
<comment type="caution">
    <text evidence="14">The sequence shown here is derived from an EMBL/GenBank/DDBJ whole genome shotgun (WGS) entry which is preliminary data.</text>
</comment>
<keyword evidence="6 12" id="KW-1003">Cell membrane</keyword>
<dbReference type="PANTHER" id="PTHR43744:SF8">
    <property type="entry name" value="SN-GLYCEROL-3-PHOSPHATE TRANSPORT SYSTEM PERMEASE PROTEIN UGPE"/>
    <property type="match status" value="1"/>
</dbReference>
<accession>A0A366FNF1</accession>
<dbReference type="Proteomes" id="UP000253529">
    <property type="component" value="Unassembled WGS sequence"/>
</dbReference>
<evidence type="ECO:0000256" key="12">
    <source>
        <dbReference type="RuleBase" id="RU363056"/>
    </source>
</evidence>
<feature type="transmembrane region" description="Helical" evidence="11">
    <location>
        <begin position="92"/>
        <end position="112"/>
    </location>
</feature>
<comment type="subunit">
    <text evidence="3 12">The complex is composed of two ATP-binding proteins (UgpC), two transmembrane proteins (UgpA and UgpE) and a solute-binding protein (UgpB).</text>
</comment>
<dbReference type="RefSeq" id="WP_113888546.1">
    <property type="nucleotide sequence ID" value="NZ_QNRK01000006.1"/>
</dbReference>
<dbReference type="InterPro" id="IPR000515">
    <property type="entry name" value="MetI-like"/>
</dbReference>